<proteinExistence type="inferred from homology"/>
<dbReference type="GO" id="GO:0005576">
    <property type="term" value="C:extracellular region"/>
    <property type="evidence" value="ECO:0007669"/>
    <property type="project" value="UniProtKB-SubCell"/>
</dbReference>
<evidence type="ECO:0000313" key="14">
    <source>
        <dbReference type="EMBL" id="PLW42566.1"/>
    </source>
</evidence>
<comment type="subcellular location">
    <subcellularLocation>
        <location evidence="2">Secreted</location>
    </subcellularLocation>
</comment>
<dbReference type="Proteomes" id="UP000235388">
    <property type="component" value="Unassembled WGS sequence"/>
</dbReference>
<dbReference type="STRING" id="200324.A0A2N5TK24"/>
<dbReference type="EMBL" id="PGCI01000077">
    <property type="protein sequence ID" value="PLW42566.1"/>
    <property type="molecule type" value="Genomic_DNA"/>
</dbReference>
<dbReference type="InterPro" id="IPR045053">
    <property type="entry name" value="MAN-like"/>
</dbReference>
<evidence type="ECO:0000256" key="7">
    <source>
        <dbReference type="ARBA" id="ARBA00022801"/>
    </source>
</evidence>
<dbReference type="PANTHER" id="PTHR31451:SF39">
    <property type="entry name" value="MANNAN ENDO-1,4-BETA-MANNOSIDASE 1"/>
    <property type="match status" value="1"/>
</dbReference>
<evidence type="ECO:0000256" key="4">
    <source>
        <dbReference type="ARBA" id="ARBA00012706"/>
    </source>
</evidence>
<keyword evidence="6 10" id="KW-0732">Signal</keyword>
<evidence type="ECO:0000256" key="10">
    <source>
        <dbReference type="SAM" id="SignalP"/>
    </source>
</evidence>
<dbReference type="OrthoDB" id="2505764at2759"/>
<evidence type="ECO:0000256" key="3">
    <source>
        <dbReference type="ARBA" id="ARBA00005641"/>
    </source>
</evidence>
<sequence length="615" mass="69521">MVALPTRYLLLGLCLCSLVLISTTEILPQRSLSNNPYAFDKSLRRHVSGSKYVSARGSRPGFVSAPGDGHLYLDGELFDFRSFNIPDLFDGGEFEARDLMETIAAFGSPVGRSYTLHVANSMFKEGRQGSESAHILGWDNSTNDWTYNETNWRKIDVALDQARRYGVRLIIPIINQDYGSADSDWFGNFNDLIRHRHNIQDYSEAQQAVDWFIDREMINCYKQIITFYLNRINTINGIRIGDDETILAFETGNEMNWGHRNGSTDHDRPAPAAWTIEIAQFIKTLAPKTLVMDGSYSRNPKFPWEDEVLDSPYVDLYSYHYYGEGETIPYPDMNNQVRAHRKTFIIGEHGFYERVEAWPSFYRNITCAGALVWSLRQHSVNGGFVTHGEGGKIYSYHAPGFKNQTSERFDTQEAEVISSTYDSSYTILGLDPPPKPVPGPPEAFLVSNGSHAGISWRGAAWAQEYEVLGAVFQDEQFTVILRYVPDNVDAGHVFVPLDPTDPTKPIKIDLPEPLPYQSHAGWIDTKWCYSPRSTKPCGEIHFDKEDDVSPLKPLKPMTPPKEQKSVKNSRLSPSEQTLHISGGWFSVRAISADGIPGGVSQSIFLKTKWEDHLKY</sequence>
<feature type="compositionally biased region" description="Polar residues" evidence="9">
    <location>
        <begin position="566"/>
        <end position="575"/>
    </location>
</feature>
<dbReference type="Pfam" id="PF26410">
    <property type="entry name" value="GH5_mannosidase"/>
    <property type="match status" value="1"/>
</dbReference>
<evidence type="ECO:0000256" key="5">
    <source>
        <dbReference type="ARBA" id="ARBA00022525"/>
    </source>
</evidence>
<evidence type="ECO:0000259" key="11">
    <source>
        <dbReference type="Pfam" id="PF26410"/>
    </source>
</evidence>
<dbReference type="GO" id="GO:0016985">
    <property type="term" value="F:mannan endo-1,4-beta-mannosidase activity"/>
    <property type="evidence" value="ECO:0007669"/>
    <property type="project" value="UniProtKB-EC"/>
</dbReference>
<dbReference type="EMBL" id="PGCJ01001396">
    <property type="protein sequence ID" value="PLW05737.1"/>
    <property type="molecule type" value="Genomic_DNA"/>
</dbReference>
<evidence type="ECO:0000313" key="12">
    <source>
        <dbReference type="EMBL" id="PLW05737.1"/>
    </source>
</evidence>
<organism evidence="13 15">
    <name type="scientific">Puccinia coronata f. sp. avenae</name>
    <dbReference type="NCBI Taxonomy" id="200324"/>
    <lineage>
        <taxon>Eukaryota</taxon>
        <taxon>Fungi</taxon>
        <taxon>Dikarya</taxon>
        <taxon>Basidiomycota</taxon>
        <taxon>Pucciniomycotina</taxon>
        <taxon>Pucciniomycetes</taxon>
        <taxon>Pucciniales</taxon>
        <taxon>Pucciniaceae</taxon>
        <taxon>Puccinia</taxon>
    </lineage>
</organism>
<evidence type="ECO:0000313" key="16">
    <source>
        <dbReference type="Proteomes" id="UP000235392"/>
    </source>
</evidence>
<evidence type="ECO:0000256" key="1">
    <source>
        <dbReference type="ARBA" id="ARBA00001678"/>
    </source>
</evidence>
<evidence type="ECO:0000256" key="2">
    <source>
        <dbReference type="ARBA" id="ARBA00004613"/>
    </source>
</evidence>
<dbReference type="FunFam" id="3.20.20.80:FF:000251">
    <property type="entry name" value="Uncharacterized protein"/>
    <property type="match status" value="1"/>
</dbReference>
<feature type="signal peptide" evidence="10">
    <location>
        <begin position="1"/>
        <end position="24"/>
    </location>
</feature>
<feature type="domain" description="Glycoside hydrolase family 5" evidence="11">
    <location>
        <begin position="146"/>
        <end position="322"/>
    </location>
</feature>
<dbReference type="SUPFAM" id="SSF51445">
    <property type="entry name" value="(Trans)glycosidases"/>
    <property type="match status" value="1"/>
</dbReference>
<reference evidence="15 16" key="1">
    <citation type="submission" date="2017-11" db="EMBL/GenBank/DDBJ databases">
        <title>De novo assembly and phasing of dikaryotic genomes from two isolates of Puccinia coronata f. sp. avenae, the causal agent of oat crown rust.</title>
        <authorList>
            <person name="Miller M.E."/>
            <person name="Zhang Y."/>
            <person name="Omidvar V."/>
            <person name="Sperschneider J."/>
            <person name="Schwessinger B."/>
            <person name="Raley C."/>
            <person name="Palmer J.M."/>
            <person name="Garnica D."/>
            <person name="Upadhyaya N."/>
            <person name="Rathjen J."/>
            <person name="Taylor J.M."/>
            <person name="Park R.F."/>
            <person name="Dodds P.N."/>
            <person name="Hirsch C.D."/>
            <person name="Kianian S.F."/>
            <person name="Figueroa M."/>
        </authorList>
    </citation>
    <scope>NUCLEOTIDE SEQUENCE [LARGE SCALE GENOMIC DNA]</scope>
    <source>
        <strain evidence="13">12NC29</strain>
        <strain evidence="14">12SD80</strain>
    </source>
</reference>
<dbReference type="EC" id="3.2.1.78" evidence="4"/>
<name>A0A2N5TK24_9BASI</name>
<dbReference type="PANTHER" id="PTHR31451">
    <property type="match status" value="1"/>
</dbReference>
<keyword evidence="8" id="KW-0326">Glycosidase</keyword>
<feature type="chain" id="PRO_5015083744" description="mannan endo-1,4-beta-mannosidase" evidence="10">
    <location>
        <begin position="25"/>
        <end position="615"/>
    </location>
</feature>
<keyword evidence="5" id="KW-0964">Secreted</keyword>
<accession>A0A2N5TK24</accession>
<feature type="region of interest" description="Disordered" evidence="9">
    <location>
        <begin position="541"/>
        <end position="575"/>
    </location>
</feature>
<evidence type="ECO:0000256" key="8">
    <source>
        <dbReference type="ARBA" id="ARBA00023295"/>
    </source>
</evidence>
<comment type="similarity">
    <text evidence="3">Belongs to the glycosyl hydrolase 5 (cellulase A) family.</text>
</comment>
<evidence type="ECO:0000313" key="15">
    <source>
        <dbReference type="Proteomes" id="UP000235388"/>
    </source>
</evidence>
<keyword evidence="15" id="KW-1185">Reference proteome</keyword>
<gene>
    <name evidence="13" type="ORF">PCANC_23237</name>
    <name evidence="12" type="ORF">PCANC_26082</name>
    <name evidence="14" type="ORF">PCASD_05292</name>
</gene>
<dbReference type="AlphaFoldDB" id="A0A2N5TK24"/>
<evidence type="ECO:0000313" key="13">
    <source>
        <dbReference type="EMBL" id="PLW25831.1"/>
    </source>
</evidence>
<dbReference type="EMBL" id="PGCJ01000584">
    <property type="protein sequence ID" value="PLW25831.1"/>
    <property type="molecule type" value="Genomic_DNA"/>
</dbReference>
<dbReference type="Proteomes" id="UP000235392">
    <property type="component" value="Unassembled WGS sequence"/>
</dbReference>
<comment type="caution">
    <text evidence="13">The sequence shown here is derived from an EMBL/GenBank/DDBJ whole genome shotgun (WGS) entry which is preliminary data.</text>
</comment>
<dbReference type="InterPro" id="IPR017853">
    <property type="entry name" value="GH"/>
</dbReference>
<comment type="catalytic activity">
    <reaction evidence="1">
        <text>Random hydrolysis of (1-&gt;4)-beta-D-mannosidic linkages in mannans, galactomannans and glucomannans.</text>
        <dbReference type="EC" id="3.2.1.78"/>
    </reaction>
</comment>
<evidence type="ECO:0000256" key="9">
    <source>
        <dbReference type="SAM" id="MobiDB-lite"/>
    </source>
</evidence>
<protein>
    <recommendedName>
        <fullName evidence="4">mannan endo-1,4-beta-mannosidase</fullName>
        <ecNumber evidence="4">3.2.1.78</ecNumber>
    </recommendedName>
</protein>
<keyword evidence="7" id="KW-0378">Hydrolase</keyword>
<dbReference type="InterPro" id="IPR001547">
    <property type="entry name" value="Glyco_hydro_5"/>
</dbReference>
<dbReference type="Gene3D" id="3.20.20.80">
    <property type="entry name" value="Glycosidases"/>
    <property type="match status" value="1"/>
</dbReference>
<evidence type="ECO:0000256" key="6">
    <source>
        <dbReference type="ARBA" id="ARBA00022729"/>
    </source>
</evidence>